<keyword evidence="2" id="KW-1133">Transmembrane helix</keyword>
<feature type="region of interest" description="Disordered" evidence="1">
    <location>
        <begin position="69"/>
        <end position="88"/>
    </location>
</feature>
<dbReference type="Proteomes" id="UP000054549">
    <property type="component" value="Unassembled WGS sequence"/>
</dbReference>
<dbReference type="HOGENOM" id="CLU_2468586_0_0_1"/>
<protein>
    <submittedName>
        <fullName evidence="3">Uncharacterized protein</fullName>
    </submittedName>
</protein>
<dbReference type="InParanoid" id="A0A0C2WDH6"/>
<dbReference type="STRING" id="946122.A0A0C2WDH6"/>
<evidence type="ECO:0000256" key="2">
    <source>
        <dbReference type="SAM" id="Phobius"/>
    </source>
</evidence>
<evidence type="ECO:0000256" key="1">
    <source>
        <dbReference type="SAM" id="MobiDB-lite"/>
    </source>
</evidence>
<gene>
    <name evidence="3" type="ORF">M378DRAFT_19223</name>
</gene>
<keyword evidence="2" id="KW-0812">Transmembrane</keyword>
<evidence type="ECO:0000313" key="3">
    <source>
        <dbReference type="EMBL" id="KIL54078.1"/>
    </source>
</evidence>
<evidence type="ECO:0000313" key="4">
    <source>
        <dbReference type="Proteomes" id="UP000054549"/>
    </source>
</evidence>
<dbReference type="AlphaFoldDB" id="A0A0C2WDH6"/>
<feature type="transmembrane region" description="Helical" evidence="2">
    <location>
        <begin position="26"/>
        <end position="48"/>
    </location>
</feature>
<organism evidence="3 4">
    <name type="scientific">Amanita muscaria (strain Koide BX008)</name>
    <dbReference type="NCBI Taxonomy" id="946122"/>
    <lineage>
        <taxon>Eukaryota</taxon>
        <taxon>Fungi</taxon>
        <taxon>Dikarya</taxon>
        <taxon>Basidiomycota</taxon>
        <taxon>Agaricomycotina</taxon>
        <taxon>Agaricomycetes</taxon>
        <taxon>Agaricomycetidae</taxon>
        <taxon>Agaricales</taxon>
        <taxon>Pluteineae</taxon>
        <taxon>Amanitaceae</taxon>
        <taxon>Amanita</taxon>
    </lineage>
</organism>
<accession>A0A0C2WDH6</accession>
<proteinExistence type="predicted"/>
<keyword evidence="4" id="KW-1185">Reference proteome</keyword>
<dbReference type="EMBL" id="KN818961">
    <property type="protein sequence ID" value="KIL54078.1"/>
    <property type="molecule type" value="Genomic_DNA"/>
</dbReference>
<sequence>MSPSILFFVKPTSELGVSQNVAYVELGFFFFTLALFGFSCLSSLGLFANKRILFVRERANGCYSSFLSKAGPSSSPMLSQTPGTIGSL</sequence>
<reference evidence="3 4" key="1">
    <citation type="submission" date="2014-04" db="EMBL/GenBank/DDBJ databases">
        <title>Evolutionary Origins and Diversification of the Mycorrhizal Mutualists.</title>
        <authorList>
            <consortium name="DOE Joint Genome Institute"/>
            <consortium name="Mycorrhizal Genomics Consortium"/>
            <person name="Kohler A."/>
            <person name="Kuo A."/>
            <person name="Nagy L.G."/>
            <person name="Floudas D."/>
            <person name="Copeland A."/>
            <person name="Barry K.W."/>
            <person name="Cichocki N."/>
            <person name="Veneault-Fourrey C."/>
            <person name="LaButti K."/>
            <person name="Lindquist E.A."/>
            <person name="Lipzen A."/>
            <person name="Lundell T."/>
            <person name="Morin E."/>
            <person name="Murat C."/>
            <person name="Riley R."/>
            <person name="Ohm R."/>
            <person name="Sun H."/>
            <person name="Tunlid A."/>
            <person name="Henrissat B."/>
            <person name="Grigoriev I.V."/>
            <person name="Hibbett D.S."/>
            <person name="Martin F."/>
        </authorList>
    </citation>
    <scope>NUCLEOTIDE SEQUENCE [LARGE SCALE GENOMIC DNA]</scope>
    <source>
        <strain evidence="3 4">Koide BX008</strain>
    </source>
</reference>
<name>A0A0C2WDH6_AMAMK</name>
<keyword evidence="2" id="KW-0472">Membrane</keyword>